<sequence length="305" mass="34346">MRNVISVDLGSNSFRTLLYDGLNHKIIDEYQEVVGMADGLIDTKQISIEAQDRVIEAVKRSIEKLKFNPKDAICVTTAAMRMANNSKEVLKRFKDECGLDFKIINGEEEARLTLLAVKYALKREKKESEHFALIDIGGGSTELIINNGHEYFAKSFDIGIVTLSQKYKNNQNGLLKELDGRKKEISLFIKSLNIDLDKFNFVATAGTPTTIAAVKLGLNFNNYDRNLINGTQLTLNEIEDFLHKFRTLSKEEILDLVGGGRTDFIESGVFIFKLFYTILNKDKSIVFDDGLREGVAIDYALKLAK</sequence>
<dbReference type="InterPro" id="IPR003695">
    <property type="entry name" value="Ppx_GppA_N"/>
</dbReference>
<reference evidence="2 3" key="1">
    <citation type="journal article" date="2010" name="Stand. Genomic Sci.">
        <title>Complete genome sequence of Arcobacter nitrofigilis type strain (CI).</title>
        <authorList>
            <person name="Pati A."/>
            <person name="Gronow S."/>
            <person name="Lapidus A."/>
            <person name="Copeland A."/>
            <person name="Glavina Del Rio T."/>
            <person name="Nolan M."/>
            <person name="Lucas S."/>
            <person name="Tice H."/>
            <person name="Cheng J.F."/>
            <person name="Han C."/>
            <person name="Chertkov O."/>
            <person name="Bruce D."/>
            <person name="Tapia R."/>
            <person name="Goodwin L."/>
            <person name="Pitluck S."/>
            <person name="Liolios K."/>
            <person name="Ivanova N."/>
            <person name="Mavromatis K."/>
            <person name="Chen A."/>
            <person name="Palaniappan K."/>
            <person name="Land M."/>
            <person name="Hauser L."/>
            <person name="Chang Y.J."/>
            <person name="Jeffries C.D."/>
            <person name="Detter J.C."/>
            <person name="Rohde M."/>
            <person name="Goker M."/>
            <person name="Bristow J."/>
            <person name="Eisen J.A."/>
            <person name="Markowitz V."/>
            <person name="Hugenholtz P."/>
            <person name="Klenk H.P."/>
            <person name="Kyrpides N.C."/>
        </authorList>
    </citation>
    <scope>NUCLEOTIDE SEQUENCE [LARGE SCALE GENOMIC DNA]</scope>
    <source>
        <strain evidence="3">ATCC 33309 / DSM 7299 / CCUG 15893 / LMG 7604 / NCTC 12251 / CI</strain>
    </source>
</reference>
<accession>D5V1K6</accession>
<name>D5V1K6_ARCNC</name>
<dbReference type="AlphaFoldDB" id="D5V1K6"/>
<dbReference type="InterPro" id="IPR043129">
    <property type="entry name" value="ATPase_NBD"/>
</dbReference>
<dbReference type="CDD" id="cd24054">
    <property type="entry name" value="ASKHA_NBD_AaPPX-GppA_MtPPX2-like"/>
    <property type="match status" value="1"/>
</dbReference>
<dbReference type="KEGG" id="ant:Arnit_1786"/>
<dbReference type="EMBL" id="CP001999">
    <property type="protein sequence ID" value="ADG93440.1"/>
    <property type="molecule type" value="Genomic_DNA"/>
</dbReference>
<evidence type="ECO:0000313" key="3">
    <source>
        <dbReference type="Proteomes" id="UP000000939"/>
    </source>
</evidence>
<dbReference type="PANTHER" id="PTHR30005">
    <property type="entry name" value="EXOPOLYPHOSPHATASE"/>
    <property type="match status" value="1"/>
</dbReference>
<dbReference type="eggNOG" id="COG0248">
    <property type="taxonomic scope" value="Bacteria"/>
</dbReference>
<dbReference type="GO" id="GO:0016462">
    <property type="term" value="F:pyrophosphatase activity"/>
    <property type="evidence" value="ECO:0007669"/>
    <property type="project" value="TreeGrafter"/>
</dbReference>
<dbReference type="RefSeq" id="WP_013135585.1">
    <property type="nucleotide sequence ID" value="NC_014166.1"/>
</dbReference>
<keyword evidence="3" id="KW-1185">Reference proteome</keyword>
<feature type="domain" description="Ppx/GppA phosphatase N-terminal" evidence="1">
    <location>
        <begin position="25"/>
        <end position="301"/>
    </location>
</feature>
<dbReference type="Gene3D" id="3.30.420.150">
    <property type="entry name" value="Exopolyphosphatase. Domain 2"/>
    <property type="match status" value="1"/>
</dbReference>
<evidence type="ECO:0000259" key="1">
    <source>
        <dbReference type="Pfam" id="PF02541"/>
    </source>
</evidence>
<dbReference type="Gene3D" id="3.30.420.40">
    <property type="match status" value="1"/>
</dbReference>
<dbReference type="InterPro" id="IPR050273">
    <property type="entry name" value="GppA/Ppx_hydrolase"/>
</dbReference>
<dbReference type="HOGENOM" id="CLU_025908_1_2_7"/>
<dbReference type="STRING" id="572480.Arnit_1786"/>
<evidence type="ECO:0000313" key="2">
    <source>
        <dbReference type="EMBL" id="ADG93440.1"/>
    </source>
</evidence>
<dbReference type="PANTHER" id="PTHR30005:SF0">
    <property type="entry name" value="RETROGRADE REGULATION PROTEIN 2"/>
    <property type="match status" value="1"/>
</dbReference>
<dbReference type="OrthoDB" id="9793035at2"/>
<dbReference type="Proteomes" id="UP000000939">
    <property type="component" value="Chromosome"/>
</dbReference>
<dbReference type="Pfam" id="PF02541">
    <property type="entry name" value="Ppx-GppA"/>
    <property type="match status" value="1"/>
</dbReference>
<gene>
    <name evidence="2" type="ordered locus">Arnit_1786</name>
</gene>
<organism evidence="2 3">
    <name type="scientific">Arcobacter nitrofigilis (strain ATCC 33309 / DSM 7299 / CCUG 15893 / LMG 7604 / NCTC 12251 / CI)</name>
    <name type="common">Campylobacter nitrofigilis</name>
    <dbReference type="NCBI Taxonomy" id="572480"/>
    <lineage>
        <taxon>Bacteria</taxon>
        <taxon>Pseudomonadati</taxon>
        <taxon>Campylobacterota</taxon>
        <taxon>Epsilonproteobacteria</taxon>
        <taxon>Campylobacterales</taxon>
        <taxon>Arcobacteraceae</taxon>
        <taxon>Arcobacter</taxon>
    </lineage>
</organism>
<dbReference type="SUPFAM" id="SSF53067">
    <property type="entry name" value="Actin-like ATPase domain"/>
    <property type="match status" value="2"/>
</dbReference>
<proteinExistence type="predicted"/>
<protein>
    <submittedName>
        <fullName evidence="2">Ppx/GppA phosphatase</fullName>
    </submittedName>
</protein>